<reference evidence="1 2" key="1">
    <citation type="submission" date="2015-09" db="EMBL/GenBank/DDBJ databases">
        <title>Host preference determinants of Valsa canker pathogens revealed by comparative genomics.</title>
        <authorList>
            <person name="Yin Z."/>
            <person name="Huang L."/>
        </authorList>
    </citation>
    <scope>NUCLEOTIDE SEQUENCE [LARGE SCALE GENOMIC DNA]</scope>
    <source>
        <strain evidence="1 2">03-1</strain>
    </source>
</reference>
<evidence type="ECO:0000313" key="1">
    <source>
        <dbReference type="EMBL" id="ROV99493.1"/>
    </source>
</evidence>
<dbReference type="Proteomes" id="UP000283895">
    <property type="component" value="Unassembled WGS sequence"/>
</dbReference>
<proteinExistence type="predicted"/>
<name>A0A423W833_9PEZI</name>
<organism evidence="1 2">
    <name type="scientific">Cytospora schulzeri</name>
    <dbReference type="NCBI Taxonomy" id="448051"/>
    <lineage>
        <taxon>Eukaryota</taxon>
        <taxon>Fungi</taxon>
        <taxon>Dikarya</taxon>
        <taxon>Ascomycota</taxon>
        <taxon>Pezizomycotina</taxon>
        <taxon>Sordariomycetes</taxon>
        <taxon>Sordariomycetidae</taxon>
        <taxon>Diaporthales</taxon>
        <taxon>Cytosporaceae</taxon>
        <taxon>Cytospora</taxon>
    </lineage>
</organism>
<sequence length="83" mass="9665">MLEQMNLELALPQFALLISTLIKWLKSAGCLFTFQSDKSQVLDASWVVKFPGYDIPNKWLRNWQMYMEEVTTATQDQDLHNPS</sequence>
<dbReference type="EMBL" id="LKEA01000023">
    <property type="protein sequence ID" value="ROV99493.1"/>
    <property type="molecule type" value="Genomic_DNA"/>
</dbReference>
<dbReference type="AlphaFoldDB" id="A0A423W833"/>
<comment type="caution">
    <text evidence="1">The sequence shown here is derived from an EMBL/GenBank/DDBJ whole genome shotgun (WGS) entry which is preliminary data.</text>
</comment>
<gene>
    <name evidence="1" type="ORF">VMCG_06295</name>
</gene>
<protein>
    <submittedName>
        <fullName evidence="1">Uncharacterized protein</fullName>
    </submittedName>
</protein>
<accession>A0A423W833</accession>
<dbReference type="STRING" id="356882.A0A423W833"/>
<evidence type="ECO:0000313" key="2">
    <source>
        <dbReference type="Proteomes" id="UP000283895"/>
    </source>
</evidence>
<keyword evidence="2" id="KW-1185">Reference proteome</keyword>